<dbReference type="Proteomes" id="UP001153269">
    <property type="component" value="Unassembled WGS sequence"/>
</dbReference>
<sequence>MRDSKSCSAFSCLRVRLLPPPDDATPLKRGSQRQLACDVVLLYYCHGSIHTPQACVVNCNGAHRRDDMGNKYRRPNDTDQPTSRSSNLLSLVLSAVSRRSQLS</sequence>
<organism evidence="2 3">
    <name type="scientific">Pleuronectes platessa</name>
    <name type="common">European plaice</name>
    <dbReference type="NCBI Taxonomy" id="8262"/>
    <lineage>
        <taxon>Eukaryota</taxon>
        <taxon>Metazoa</taxon>
        <taxon>Chordata</taxon>
        <taxon>Craniata</taxon>
        <taxon>Vertebrata</taxon>
        <taxon>Euteleostomi</taxon>
        <taxon>Actinopterygii</taxon>
        <taxon>Neopterygii</taxon>
        <taxon>Teleostei</taxon>
        <taxon>Neoteleostei</taxon>
        <taxon>Acanthomorphata</taxon>
        <taxon>Carangaria</taxon>
        <taxon>Pleuronectiformes</taxon>
        <taxon>Pleuronectoidei</taxon>
        <taxon>Pleuronectidae</taxon>
        <taxon>Pleuronectes</taxon>
    </lineage>
</organism>
<reference evidence="2" key="1">
    <citation type="submission" date="2020-03" db="EMBL/GenBank/DDBJ databases">
        <authorList>
            <person name="Weist P."/>
        </authorList>
    </citation>
    <scope>NUCLEOTIDE SEQUENCE</scope>
</reference>
<feature type="compositionally biased region" description="Basic and acidic residues" evidence="1">
    <location>
        <begin position="65"/>
        <end position="77"/>
    </location>
</feature>
<proteinExistence type="predicted"/>
<name>A0A9N7TH68_PLEPL</name>
<protein>
    <submittedName>
        <fullName evidence="2">Uncharacterized protein</fullName>
    </submittedName>
</protein>
<evidence type="ECO:0000313" key="3">
    <source>
        <dbReference type="Proteomes" id="UP001153269"/>
    </source>
</evidence>
<evidence type="ECO:0000313" key="2">
    <source>
        <dbReference type="EMBL" id="CAB1413017.1"/>
    </source>
</evidence>
<comment type="caution">
    <text evidence="2">The sequence shown here is derived from an EMBL/GenBank/DDBJ whole genome shotgun (WGS) entry which is preliminary data.</text>
</comment>
<gene>
    <name evidence="2" type="ORF">PLEPLA_LOCUS714</name>
</gene>
<keyword evidence="3" id="KW-1185">Reference proteome</keyword>
<feature type="region of interest" description="Disordered" evidence="1">
    <location>
        <begin position="65"/>
        <end position="86"/>
    </location>
</feature>
<evidence type="ECO:0000256" key="1">
    <source>
        <dbReference type="SAM" id="MobiDB-lite"/>
    </source>
</evidence>
<dbReference type="EMBL" id="CADEAL010000032">
    <property type="protein sequence ID" value="CAB1413017.1"/>
    <property type="molecule type" value="Genomic_DNA"/>
</dbReference>
<dbReference type="AlphaFoldDB" id="A0A9N7TH68"/>
<accession>A0A9N7TH68</accession>